<dbReference type="InParanoid" id="A0A2P6NZI6"/>
<dbReference type="GO" id="GO:0032040">
    <property type="term" value="C:small-subunit processome"/>
    <property type="evidence" value="ECO:0007669"/>
    <property type="project" value="TreeGrafter"/>
</dbReference>
<evidence type="ECO:0000256" key="3">
    <source>
        <dbReference type="ARBA" id="ARBA00022552"/>
    </source>
</evidence>
<evidence type="ECO:0000313" key="10">
    <source>
        <dbReference type="Proteomes" id="UP000241769"/>
    </source>
</evidence>
<dbReference type="GO" id="GO:0034457">
    <property type="term" value="C:Mpp10 complex"/>
    <property type="evidence" value="ECO:0007669"/>
    <property type="project" value="UniProtKB-UniRule"/>
</dbReference>
<accession>A0A2P6NZI6</accession>
<evidence type="ECO:0000313" key="9">
    <source>
        <dbReference type="EMBL" id="PRP89339.1"/>
    </source>
</evidence>
<dbReference type="STRING" id="1890364.A0A2P6NZI6"/>
<name>A0A2P6NZI6_9EUKA</name>
<dbReference type="PIRSF" id="PIRSF017300">
    <property type="entry name" value="snoRNP_Mpp10"/>
    <property type="match status" value="1"/>
</dbReference>
<comment type="subcellular location">
    <subcellularLocation>
        <location evidence="1 7">Nucleus</location>
        <location evidence="1 7">Nucleolus</location>
    </subcellularLocation>
</comment>
<protein>
    <recommendedName>
        <fullName evidence="7">U3 small nucleolar ribonucleoprotein protein MPP10</fullName>
    </recommendedName>
</protein>
<comment type="caution">
    <text evidence="9">The sequence shown here is derived from an EMBL/GenBank/DDBJ whole genome shotgun (WGS) entry which is preliminary data.</text>
</comment>
<comment type="similarity">
    <text evidence="6 7">Belongs to the MPP10 family.</text>
</comment>
<evidence type="ECO:0000256" key="2">
    <source>
        <dbReference type="ARBA" id="ARBA00022517"/>
    </source>
</evidence>
<evidence type="ECO:0000256" key="7">
    <source>
        <dbReference type="PIRNR" id="PIRNR017300"/>
    </source>
</evidence>
<feature type="compositionally biased region" description="Acidic residues" evidence="8">
    <location>
        <begin position="111"/>
        <end position="158"/>
    </location>
</feature>
<dbReference type="PANTHER" id="PTHR17039:SF0">
    <property type="entry name" value="U3 SMALL NUCLEOLAR RIBONUCLEOPROTEIN PROTEIN MPP10"/>
    <property type="match status" value="1"/>
</dbReference>
<dbReference type="GO" id="GO:0006364">
    <property type="term" value="P:rRNA processing"/>
    <property type="evidence" value="ECO:0007669"/>
    <property type="project" value="UniProtKB-KW"/>
</dbReference>
<keyword evidence="4 7" id="KW-0539">Nucleus</keyword>
<feature type="compositionally biased region" description="Basic and acidic residues" evidence="8">
    <location>
        <begin position="184"/>
        <end position="193"/>
    </location>
</feature>
<feature type="region of interest" description="Disordered" evidence="8">
    <location>
        <begin position="102"/>
        <end position="263"/>
    </location>
</feature>
<dbReference type="Proteomes" id="UP000241769">
    <property type="component" value="Unassembled WGS sequence"/>
</dbReference>
<dbReference type="InterPro" id="IPR012173">
    <property type="entry name" value="Mpp10"/>
</dbReference>
<evidence type="ECO:0000256" key="8">
    <source>
        <dbReference type="SAM" id="MobiDB-lite"/>
    </source>
</evidence>
<feature type="compositionally biased region" description="Basic and acidic residues" evidence="8">
    <location>
        <begin position="596"/>
        <end position="606"/>
    </location>
</feature>
<keyword evidence="3 7" id="KW-0698">rRNA processing</keyword>
<evidence type="ECO:0000256" key="1">
    <source>
        <dbReference type="ARBA" id="ARBA00004604"/>
    </source>
</evidence>
<feature type="region of interest" description="Disordered" evidence="8">
    <location>
        <begin position="523"/>
        <end position="559"/>
    </location>
</feature>
<keyword evidence="5 7" id="KW-0687">Ribonucleoprotein</keyword>
<comment type="function">
    <text evidence="7">Involved in nucleolar processing of pre-18S ribosomal RNA.</text>
</comment>
<feature type="compositionally biased region" description="Acidic residues" evidence="8">
    <location>
        <begin position="194"/>
        <end position="243"/>
    </location>
</feature>
<dbReference type="AlphaFoldDB" id="A0A2P6NZI6"/>
<evidence type="ECO:0000256" key="6">
    <source>
        <dbReference type="ARBA" id="ARBA00029455"/>
    </source>
</evidence>
<evidence type="ECO:0000256" key="5">
    <source>
        <dbReference type="ARBA" id="ARBA00023274"/>
    </source>
</evidence>
<dbReference type="PANTHER" id="PTHR17039">
    <property type="entry name" value="U3 SMALL NUCLEOLAR RIBONUCLEOPROTEIN PROTEIN MPP10"/>
    <property type="match status" value="1"/>
</dbReference>
<dbReference type="GO" id="GO:0005732">
    <property type="term" value="C:sno(s)RNA-containing ribonucleoprotein complex"/>
    <property type="evidence" value="ECO:0007669"/>
    <property type="project" value="UniProtKB-UniRule"/>
</dbReference>
<dbReference type="OrthoDB" id="445326at2759"/>
<keyword evidence="10" id="KW-1185">Reference proteome</keyword>
<sequence>MTLELESFIDDVVSKPEVGYFISVRSDTSQIFINDPDKKAKLYGEILEALTKTFNYSLSVRNQLKTTQLDELITEGADTEQIWEQIQLHHRPLLTILEKKIEQESDKTEEPLEIEEQSSGAELEEDLDSEDIGSEGEEGEEGDVLGEEDEDDEEEEEERRDAGRKKKASGKKGELDDDFFSLDKMNDFLKDQEERELDGEGEEEEEGDPFGEEEGIDNYEDFFDEEGGERQMEEEEDEDEDGEAQAQIEADFWRQANRGKKKLKEGQTGLGDLLTEQEMEEEDDRELGSLVTRHSEYLRTLEKKMKKLEETNVGEKTWELTGEVHAGARPVNSLLEADLDFQALARPPPIITEAVTDVLEDIIKKAVIDETYDDVVRRRIIDTNIKKRFVLDDKKSKLSLAEIYENEYLEASGGGKKSEQEEKVNPQHEKIQRTFDRLCAKLNALCNFHYAPKVNVDDVEISQKNSKSILMEEIVPTATSNQTLLTASEVYRPATKSQIQILRGKKEKGEASQEELARLRAAKKNAGKLKEKEKAQKEKEREMKDPLYASRAKQGKKGIEKATKEIKQHRNVKIVGEGETGQTNVSTSAGLFKQLQEEARQEANEKKAKKIAKKQKVDSAKYKM</sequence>
<gene>
    <name evidence="9" type="ORF">PROFUN_02213</name>
</gene>
<dbReference type="FunCoup" id="A0A2P6NZI6">
    <property type="interactions" value="193"/>
</dbReference>
<reference evidence="9 10" key="1">
    <citation type="journal article" date="2018" name="Genome Biol. Evol.">
        <title>Multiple Roots of Fruiting Body Formation in Amoebozoa.</title>
        <authorList>
            <person name="Hillmann F."/>
            <person name="Forbes G."/>
            <person name="Novohradska S."/>
            <person name="Ferling I."/>
            <person name="Riege K."/>
            <person name="Groth M."/>
            <person name="Westermann M."/>
            <person name="Marz M."/>
            <person name="Spaller T."/>
            <person name="Winckler T."/>
            <person name="Schaap P."/>
            <person name="Glockner G."/>
        </authorList>
    </citation>
    <scope>NUCLEOTIDE SEQUENCE [LARGE SCALE GENOMIC DNA]</scope>
    <source>
        <strain evidence="9 10">Jena</strain>
    </source>
</reference>
<feature type="compositionally biased region" description="Basic and acidic residues" evidence="8">
    <location>
        <begin position="528"/>
        <end position="545"/>
    </location>
</feature>
<proteinExistence type="inferred from homology"/>
<dbReference type="Pfam" id="PF04006">
    <property type="entry name" value="Mpp10"/>
    <property type="match status" value="1"/>
</dbReference>
<feature type="compositionally biased region" description="Basic and acidic residues" evidence="8">
    <location>
        <begin position="615"/>
        <end position="624"/>
    </location>
</feature>
<evidence type="ECO:0000256" key="4">
    <source>
        <dbReference type="ARBA" id="ARBA00023242"/>
    </source>
</evidence>
<dbReference type="EMBL" id="MDYQ01000004">
    <property type="protein sequence ID" value="PRP89339.1"/>
    <property type="molecule type" value="Genomic_DNA"/>
</dbReference>
<organism evidence="9 10">
    <name type="scientific">Planoprotostelium fungivorum</name>
    <dbReference type="NCBI Taxonomy" id="1890364"/>
    <lineage>
        <taxon>Eukaryota</taxon>
        <taxon>Amoebozoa</taxon>
        <taxon>Evosea</taxon>
        <taxon>Variosea</taxon>
        <taxon>Cavosteliida</taxon>
        <taxon>Cavosteliaceae</taxon>
        <taxon>Planoprotostelium</taxon>
    </lineage>
</organism>
<feature type="region of interest" description="Disordered" evidence="8">
    <location>
        <begin position="596"/>
        <end position="624"/>
    </location>
</feature>
<keyword evidence="2 7" id="KW-0690">Ribosome biogenesis</keyword>